<name>D4BD53_9ENTR</name>
<dbReference type="NCBIfam" id="NF008575">
    <property type="entry name" value="PRK11530.1"/>
    <property type="match status" value="1"/>
</dbReference>
<feature type="domain" description="DUF3251" evidence="2">
    <location>
        <begin position="82"/>
        <end position="239"/>
    </location>
</feature>
<evidence type="ECO:0000256" key="1">
    <source>
        <dbReference type="SAM" id="Coils"/>
    </source>
</evidence>
<dbReference type="Proteomes" id="UP000003880">
    <property type="component" value="Unassembled WGS sequence"/>
</dbReference>
<evidence type="ECO:0000259" key="2">
    <source>
        <dbReference type="Pfam" id="PF11622"/>
    </source>
</evidence>
<evidence type="ECO:0000313" key="3">
    <source>
        <dbReference type="EMBL" id="EFE07902.1"/>
    </source>
</evidence>
<protein>
    <recommendedName>
        <fullName evidence="2">DUF3251 domain-containing protein</fullName>
    </recommendedName>
</protein>
<gene>
    <name evidence="3" type="ORF">CIT292_08420</name>
</gene>
<keyword evidence="1" id="KW-0175">Coiled coil</keyword>
<dbReference type="Pfam" id="PF11622">
    <property type="entry name" value="DUF3251"/>
    <property type="match status" value="1"/>
</dbReference>
<dbReference type="eggNOG" id="COG4238">
    <property type="taxonomic scope" value="Bacteria"/>
</dbReference>
<sequence length="241" mass="26681">MSTAKQNGQCIRRPVPQWLTAIYFTLNWRDNKGAALLRQRIGAFVPGAHYHYVIATMKEVLTMTRRYLRILLVGSLFSLSACAQQSEVRQMHQSVSTLNKEMTQLNQETVKITQQNMLNAKSTSGAYLLPGSKTPARLESQIGTLRMSLMNIAPNADGTRLTLRIQGESNTPLPAFSATVEYGQIQGTTENYQEVNVQNQLVNAPASILAPSDVDIPLQINGLSPDQLGFVRIHDVQPVSQ</sequence>
<dbReference type="HOGENOM" id="CLU_100508_0_0_6"/>
<feature type="coiled-coil region" evidence="1">
    <location>
        <begin position="88"/>
        <end position="115"/>
    </location>
</feature>
<dbReference type="InterPro" id="IPR037125">
    <property type="entry name" value="YajI-like_sf"/>
</dbReference>
<evidence type="ECO:0000313" key="4">
    <source>
        <dbReference type="Proteomes" id="UP000003880"/>
    </source>
</evidence>
<dbReference type="AlphaFoldDB" id="D4BD53"/>
<dbReference type="EMBL" id="ABWL02000009">
    <property type="protein sequence ID" value="EFE07902.1"/>
    <property type="molecule type" value="Genomic_DNA"/>
</dbReference>
<accession>D4BD53</accession>
<dbReference type="Gene3D" id="2.60.40.1620">
    <property type="entry name" value="Lipoprotein YajI-like"/>
    <property type="match status" value="1"/>
</dbReference>
<comment type="caution">
    <text evidence="3">The sequence shown here is derived from an EMBL/GenBank/DDBJ whole genome shotgun (WGS) entry which is preliminary data.</text>
</comment>
<reference evidence="3 4" key="1">
    <citation type="submission" date="2010-02" db="EMBL/GenBank/DDBJ databases">
        <authorList>
            <person name="Weinstock G."/>
            <person name="Sodergren E."/>
            <person name="Clifton S."/>
            <person name="Fulton L."/>
            <person name="Fulton B."/>
            <person name="Courtney L."/>
            <person name="Fronick C."/>
            <person name="Harrison M."/>
            <person name="Strong C."/>
            <person name="Farmer C."/>
            <person name="Delahaunty K."/>
            <person name="Markovic C."/>
            <person name="Hall O."/>
            <person name="Minx P."/>
            <person name="Tomlinson C."/>
            <person name="Mitreva M."/>
            <person name="Nelson J."/>
            <person name="Hou S."/>
            <person name="Wollam A."/>
            <person name="Pepin K.H."/>
            <person name="Johnson M."/>
            <person name="Bhonagiri V."/>
            <person name="Zhang X."/>
            <person name="Suruliraj S."/>
            <person name="Warren W."/>
            <person name="Chinwalla A."/>
            <person name="Mardis E.R."/>
            <person name="Wilson R.K."/>
        </authorList>
    </citation>
    <scope>NUCLEOTIDE SEQUENCE [LARGE SCALE GENOMIC DNA]</scope>
    <source>
        <strain evidence="3 4">ATCC 29220</strain>
    </source>
</reference>
<organism evidence="3 4">
    <name type="scientific">Citrobacter youngae ATCC 29220</name>
    <dbReference type="NCBI Taxonomy" id="500640"/>
    <lineage>
        <taxon>Bacteria</taxon>
        <taxon>Pseudomonadati</taxon>
        <taxon>Pseudomonadota</taxon>
        <taxon>Gammaproteobacteria</taxon>
        <taxon>Enterobacterales</taxon>
        <taxon>Enterobacteriaceae</taxon>
        <taxon>Citrobacter</taxon>
        <taxon>Citrobacter freundii complex</taxon>
    </lineage>
</organism>
<proteinExistence type="predicted"/>
<dbReference type="InterPro" id="IPR021658">
    <property type="entry name" value="DUF3251"/>
</dbReference>